<proteinExistence type="inferred from homology"/>
<evidence type="ECO:0000256" key="12">
    <source>
        <dbReference type="ARBA" id="ARBA00022801"/>
    </source>
</evidence>
<dbReference type="AlphaFoldDB" id="A0A9Q6LPX8"/>
<comment type="catalytic activity">
    <reaction evidence="2 18">
        <text>a 1,2-diacyl-sn-glycero-3-phosphocholine + H2O = a 1-acyl-sn-glycero-3-phosphocholine + a fatty acid + H(+)</text>
        <dbReference type="Rhea" id="RHEA:15801"/>
        <dbReference type="ChEBI" id="CHEBI:15377"/>
        <dbReference type="ChEBI" id="CHEBI:15378"/>
        <dbReference type="ChEBI" id="CHEBI:28868"/>
        <dbReference type="ChEBI" id="CHEBI:57643"/>
        <dbReference type="ChEBI" id="CHEBI:58168"/>
        <dbReference type="EC" id="3.1.1.4"/>
    </reaction>
</comment>
<evidence type="ECO:0000256" key="5">
    <source>
        <dbReference type="ARBA" id="ARBA00013179"/>
    </source>
</evidence>
<name>A0A9Q6LPX8_PISSA</name>
<evidence type="ECO:0000256" key="18">
    <source>
        <dbReference type="RuleBase" id="RU366027"/>
    </source>
</evidence>
<evidence type="ECO:0000256" key="17">
    <source>
        <dbReference type="ARBA" id="ARBA00023237"/>
    </source>
</evidence>
<comment type="similarity">
    <text evidence="3 18">Belongs to the phospholipase A1 family.</text>
</comment>
<comment type="subcellular location">
    <subcellularLocation>
        <location evidence="18">Cell outer membrane</location>
        <topology evidence="18">Multi-pass membrane protein</topology>
    </subcellularLocation>
    <text evidence="18">One of the very few enzymes located there.</text>
</comment>
<dbReference type="GO" id="GO:0016042">
    <property type="term" value="P:lipid catabolic process"/>
    <property type="evidence" value="ECO:0007669"/>
    <property type="project" value="UniProtKB-KW"/>
</dbReference>
<dbReference type="GO" id="GO:0009279">
    <property type="term" value="C:cell outer membrane"/>
    <property type="evidence" value="ECO:0007669"/>
    <property type="project" value="UniProtKB-SubCell"/>
</dbReference>
<keyword evidence="16" id="KW-0472">Membrane</keyword>
<dbReference type="Gene3D" id="2.40.230.10">
    <property type="entry name" value="Phospholipase A1"/>
    <property type="match status" value="1"/>
</dbReference>
<dbReference type="EC" id="3.1.1.4" evidence="6 18"/>
<dbReference type="SUPFAM" id="SSF56931">
    <property type="entry name" value="Outer membrane phospholipase A (OMPLA)"/>
    <property type="match status" value="1"/>
</dbReference>
<dbReference type="GO" id="GO:0008970">
    <property type="term" value="F:phospholipase A1 activity"/>
    <property type="evidence" value="ECO:0007669"/>
    <property type="project" value="UniProtKB-EC"/>
</dbReference>
<keyword evidence="9" id="KW-0812">Transmembrane</keyword>
<dbReference type="GO" id="GO:0004623">
    <property type="term" value="F:phospholipase A2 activity"/>
    <property type="evidence" value="ECO:0007669"/>
    <property type="project" value="UniProtKB-EC"/>
</dbReference>
<gene>
    <name evidence="19" type="primary">pldA</name>
    <name evidence="19" type="ORF">Psal009_00212</name>
</gene>
<evidence type="ECO:0000313" key="20">
    <source>
        <dbReference type="Proteomes" id="UP000422232"/>
    </source>
</evidence>
<reference evidence="19 20" key="1">
    <citation type="submission" date="2019-04" db="EMBL/GenBank/DDBJ databases">
        <title>Complete genome sequencing of Piscirickettsia salmonis strain Psal-009.</title>
        <authorList>
            <person name="Schober I."/>
            <person name="Bunk B."/>
            <person name="Sproer C."/>
            <person name="Carril G.P."/>
            <person name="Riedel T."/>
            <person name="Flores-Herrera P.A."/>
            <person name="Nourdin-Galindo G."/>
            <person name="Marshall S.H."/>
            <person name="Overmann J."/>
        </authorList>
    </citation>
    <scope>NUCLEOTIDE SEQUENCE [LARGE SCALE GENOMIC DNA]</scope>
    <source>
        <strain evidence="19 20">Psal-009</strain>
    </source>
</reference>
<organism evidence="19 20">
    <name type="scientific">Piscirickettsia salmonis</name>
    <dbReference type="NCBI Taxonomy" id="1238"/>
    <lineage>
        <taxon>Bacteria</taxon>
        <taxon>Pseudomonadati</taxon>
        <taxon>Pseudomonadota</taxon>
        <taxon>Gammaproteobacteria</taxon>
        <taxon>Thiotrichales</taxon>
        <taxon>Piscirickettsiaceae</taxon>
        <taxon>Piscirickettsia</taxon>
    </lineage>
</organism>
<evidence type="ECO:0000256" key="4">
    <source>
        <dbReference type="ARBA" id="ARBA00011702"/>
    </source>
</evidence>
<evidence type="ECO:0000256" key="13">
    <source>
        <dbReference type="ARBA" id="ARBA00022837"/>
    </source>
</evidence>
<evidence type="ECO:0000256" key="7">
    <source>
        <dbReference type="ARBA" id="ARBA00021726"/>
    </source>
</evidence>
<sequence length="321" mass="36601">MIRLLPSVVKLGLCLFALLICITQEIYAAKSAQNTTGIEQQELPPSADQGVVDTALNKVTPDQSSILESRLKKESAIANNSLGIIFYQPNYVLPYYYTGSPYQAIYNGQTPDNQKVMSSEFKAQLSLMVPLWKDMFGNPDYSLNVGYTQLSYWQFYAKSQYFRETNYEPELFVTDHFHRNWQISYGVVHQSNGRGGSLERSWNRAYLNLEASGEHWLASIKPWVLIFKPDSSDLHNPDIAHYLGHERIMFAYVFNNKMQASIALTNIESGMKRGAVELDYSFPLTKHINGFVQYFNGYGQSLIEYDHRTQSVGIGIALSHW</sequence>
<comment type="cofactor">
    <cofactor evidence="18">
        <name>Ca(2+)</name>
        <dbReference type="ChEBI" id="CHEBI:29108"/>
    </cofactor>
    <text evidence="18">Binds 1 Ca(2+) ion per monomer. In the dimeric form the Ca(2+) is bound by different amino acids with binding of each Ca(2+) shared with ligands coming from each monomer. The Ca(2+) ion may have a role in catalysis.</text>
</comment>
<accession>A0A9Q6LPX8</accession>
<dbReference type="Pfam" id="PF02253">
    <property type="entry name" value="PLA1"/>
    <property type="match status" value="1"/>
</dbReference>
<keyword evidence="15 18" id="KW-0443">Lipid metabolism</keyword>
<keyword evidence="17 18" id="KW-0998">Cell outer membrane</keyword>
<dbReference type="RefSeq" id="WP_230384586.1">
    <property type="nucleotide sequence ID" value="NZ_CP012413.1"/>
</dbReference>
<dbReference type="EC" id="3.1.1.32" evidence="5 18"/>
<evidence type="ECO:0000256" key="9">
    <source>
        <dbReference type="ARBA" id="ARBA00022692"/>
    </source>
</evidence>
<dbReference type="InterPro" id="IPR036541">
    <property type="entry name" value="PLipase_A1_sf"/>
</dbReference>
<dbReference type="Proteomes" id="UP000422232">
    <property type="component" value="Chromosome"/>
</dbReference>
<evidence type="ECO:0000256" key="2">
    <source>
        <dbReference type="ARBA" id="ARBA00001604"/>
    </source>
</evidence>
<evidence type="ECO:0000256" key="1">
    <source>
        <dbReference type="ARBA" id="ARBA00000111"/>
    </source>
</evidence>
<keyword evidence="11" id="KW-0732">Signal</keyword>
<keyword evidence="20" id="KW-1185">Reference proteome</keyword>
<evidence type="ECO:0000256" key="14">
    <source>
        <dbReference type="ARBA" id="ARBA00022963"/>
    </source>
</evidence>
<evidence type="ECO:0000256" key="8">
    <source>
        <dbReference type="ARBA" id="ARBA00022452"/>
    </source>
</evidence>
<protein>
    <recommendedName>
        <fullName evidence="7 18">Phospholipase A1</fullName>
        <ecNumber evidence="5 18">3.1.1.32</ecNumber>
        <ecNumber evidence="6 18">3.1.1.4</ecNumber>
    </recommendedName>
    <alternativeName>
        <fullName evidence="18">Phosphatidylcholine 1-acylhydrolase</fullName>
    </alternativeName>
</protein>
<comment type="function">
    <text evidence="18">Hydrolysis of phosphatidylcholine with phospholipase A2 (EC 3.1.1.4) and phospholipase A1 (EC 3.1.1.32) activities.</text>
</comment>
<evidence type="ECO:0000313" key="19">
    <source>
        <dbReference type="EMBL" id="QGO04352.1"/>
    </source>
</evidence>
<evidence type="ECO:0000256" key="11">
    <source>
        <dbReference type="ARBA" id="ARBA00022729"/>
    </source>
</evidence>
<dbReference type="PANTHER" id="PTHR40457:SF1">
    <property type="entry name" value="PHOSPHOLIPASE A1"/>
    <property type="match status" value="1"/>
</dbReference>
<comment type="catalytic activity">
    <reaction evidence="1 18">
        <text>a 1,2-diacyl-sn-glycero-3-phosphocholine + H2O = a 2-acyl-sn-glycero-3-phosphocholine + a fatty acid + H(+)</text>
        <dbReference type="Rhea" id="RHEA:18689"/>
        <dbReference type="ChEBI" id="CHEBI:15377"/>
        <dbReference type="ChEBI" id="CHEBI:15378"/>
        <dbReference type="ChEBI" id="CHEBI:28868"/>
        <dbReference type="ChEBI" id="CHEBI:57643"/>
        <dbReference type="ChEBI" id="CHEBI:57875"/>
        <dbReference type="EC" id="3.1.1.32"/>
    </reaction>
</comment>
<evidence type="ECO:0000256" key="15">
    <source>
        <dbReference type="ARBA" id="ARBA00023098"/>
    </source>
</evidence>
<dbReference type="PRINTS" id="PR01486">
    <property type="entry name" value="PHPHLIPASEA1"/>
</dbReference>
<evidence type="ECO:0000256" key="3">
    <source>
        <dbReference type="ARBA" id="ARBA00010525"/>
    </source>
</evidence>
<keyword evidence="14 18" id="KW-0442">Lipid degradation</keyword>
<dbReference type="EMBL" id="CP038908">
    <property type="protein sequence ID" value="QGO04352.1"/>
    <property type="molecule type" value="Genomic_DNA"/>
</dbReference>
<dbReference type="PANTHER" id="PTHR40457">
    <property type="entry name" value="PHOSPHOLIPASE A1"/>
    <property type="match status" value="1"/>
</dbReference>
<dbReference type="InterPro" id="IPR003187">
    <property type="entry name" value="PLipase_A1"/>
</dbReference>
<keyword evidence="8" id="KW-1134">Transmembrane beta strand</keyword>
<evidence type="ECO:0000256" key="6">
    <source>
        <dbReference type="ARBA" id="ARBA00013278"/>
    </source>
</evidence>
<keyword evidence="12 18" id="KW-0378">Hydrolase</keyword>
<evidence type="ECO:0000256" key="16">
    <source>
        <dbReference type="ARBA" id="ARBA00023136"/>
    </source>
</evidence>
<keyword evidence="10 18" id="KW-0479">Metal-binding</keyword>
<dbReference type="GO" id="GO:0005509">
    <property type="term" value="F:calcium ion binding"/>
    <property type="evidence" value="ECO:0007669"/>
    <property type="project" value="TreeGrafter"/>
</dbReference>
<comment type="subunit">
    <text evidence="4 18">Homodimer; dimerization is reversible, and the dimeric form is the active one.</text>
</comment>
<evidence type="ECO:0000256" key="10">
    <source>
        <dbReference type="ARBA" id="ARBA00022723"/>
    </source>
</evidence>
<keyword evidence="13 18" id="KW-0106">Calcium</keyword>